<evidence type="ECO:0000313" key="3">
    <source>
        <dbReference type="EMBL" id="OIR03754.1"/>
    </source>
</evidence>
<evidence type="ECO:0000256" key="1">
    <source>
        <dbReference type="SAM" id="Coils"/>
    </source>
</evidence>
<dbReference type="AlphaFoldDB" id="A0A1J5S6L0"/>
<dbReference type="EMBL" id="MLJW01000063">
    <property type="protein sequence ID" value="OIR03754.1"/>
    <property type="molecule type" value="Genomic_DNA"/>
</dbReference>
<proteinExistence type="predicted"/>
<gene>
    <name evidence="3" type="ORF">GALL_141710</name>
</gene>
<comment type="caution">
    <text evidence="3">The sequence shown here is derived from an EMBL/GenBank/DDBJ whole genome shotgun (WGS) entry which is preliminary data.</text>
</comment>
<feature type="coiled-coil region" evidence="1">
    <location>
        <begin position="57"/>
        <end position="126"/>
    </location>
</feature>
<keyword evidence="2" id="KW-0472">Membrane</keyword>
<keyword evidence="1" id="KW-0175">Coiled coil</keyword>
<accession>A0A1J5S6L0</accession>
<feature type="transmembrane region" description="Helical" evidence="2">
    <location>
        <begin position="6"/>
        <end position="23"/>
    </location>
</feature>
<evidence type="ECO:0000256" key="2">
    <source>
        <dbReference type="SAM" id="Phobius"/>
    </source>
</evidence>
<keyword evidence="2" id="KW-1133">Transmembrane helix</keyword>
<keyword evidence="2" id="KW-0812">Transmembrane</keyword>
<reference evidence="3" key="1">
    <citation type="submission" date="2016-10" db="EMBL/GenBank/DDBJ databases">
        <title>Sequence of Gallionella enrichment culture.</title>
        <authorList>
            <person name="Poehlein A."/>
            <person name="Muehling M."/>
            <person name="Daniel R."/>
        </authorList>
    </citation>
    <scope>NUCLEOTIDE SEQUENCE</scope>
</reference>
<protein>
    <submittedName>
        <fullName evidence="3">Uncharacterized protein</fullName>
    </submittedName>
</protein>
<sequence>MNKVYFLVPLVAILAFGGYWYTFKTAYEAKAAAAAVEARQQRELKVEQDRKNHIKAIEEANALAAKRKAEIAAKQAREKKERDDRLAALDARDRARSEQFRLKGDADRLQRDVNDLKEEVLKIETDTKDIDAQKTLVNEYIAKARENLKSLYQVGDKIEKANTVILRNFKELATLRSKSSS</sequence>
<organism evidence="3">
    <name type="scientific">mine drainage metagenome</name>
    <dbReference type="NCBI Taxonomy" id="410659"/>
    <lineage>
        <taxon>unclassified sequences</taxon>
        <taxon>metagenomes</taxon>
        <taxon>ecological metagenomes</taxon>
    </lineage>
</organism>
<name>A0A1J5S6L0_9ZZZZ</name>